<proteinExistence type="predicted"/>
<evidence type="ECO:0000313" key="2">
    <source>
        <dbReference type="EMBL" id="KPJ15696.1"/>
    </source>
</evidence>
<protein>
    <submittedName>
        <fullName evidence="2">Uncharacterized protein</fullName>
    </submittedName>
</protein>
<dbReference type="EMBL" id="KQ460326">
    <property type="protein sequence ID" value="KPJ15696.1"/>
    <property type="molecule type" value="Genomic_DNA"/>
</dbReference>
<dbReference type="AlphaFoldDB" id="A0A0N1IFC9"/>
<sequence>MKLSVLLLLLLTCYDIVVSTPQLHHVKRSLDNTKHITQTIIKHDTEKMVLTPLHTVVIEPARKPKSQSLPISISIPHQLLVSNLHVIPISNVHQVHGNAHRDVPTVISHTVSHGSTNVTHQQLVPVLIPIHNHLVPVHDLTVIPLHSVVHKNTKIGYKLTDNHVQDESINSYRNPLGGYGAGWYFGGHGAGHGFHYSYG</sequence>
<reference evidence="2 3" key="1">
    <citation type="journal article" date="2015" name="Nat. Commun.">
        <title>Outbred genome sequencing and CRISPR/Cas9 gene editing in butterflies.</title>
        <authorList>
            <person name="Li X."/>
            <person name="Fan D."/>
            <person name="Zhang W."/>
            <person name="Liu G."/>
            <person name="Zhang L."/>
            <person name="Zhao L."/>
            <person name="Fang X."/>
            <person name="Chen L."/>
            <person name="Dong Y."/>
            <person name="Chen Y."/>
            <person name="Ding Y."/>
            <person name="Zhao R."/>
            <person name="Feng M."/>
            <person name="Zhu Y."/>
            <person name="Feng Y."/>
            <person name="Jiang X."/>
            <person name="Zhu D."/>
            <person name="Xiang H."/>
            <person name="Feng X."/>
            <person name="Li S."/>
            <person name="Wang J."/>
            <person name="Zhang G."/>
            <person name="Kronforst M.R."/>
            <person name="Wang W."/>
        </authorList>
    </citation>
    <scope>NUCLEOTIDE SEQUENCE [LARGE SCALE GENOMIC DNA]</scope>
    <source>
        <strain evidence="2">Ya'a_city_454_Pm</strain>
        <tissue evidence="2">Whole body</tissue>
    </source>
</reference>
<gene>
    <name evidence="2" type="ORF">RR48_05660</name>
</gene>
<dbReference type="InParanoid" id="A0A0N1IFC9"/>
<accession>A0A0N1IFC9</accession>
<keyword evidence="1" id="KW-0732">Signal</keyword>
<name>A0A0N1IFC9_PAPMA</name>
<organism evidence="2 3">
    <name type="scientific">Papilio machaon</name>
    <name type="common">Old World swallowtail butterfly</name>
    <dbReference type="NCBI Taxonomy" id="76193"/>
    <lineage>
        <taxon>Eukaryota</taxon>
        <taxon>Metazoa</taxon>
        <taxon>Ecdysozoa</taxon>
        <taxon>Arthropoda</taxon>
        <taxon>Hexapoda</taxon>
        <taxon>Insecta</taxon>
        <taxon>Pterygota</taxon>
        <taxon>Neoptera</taxon>
        <taxon>Endopterygota</taxon>
        <taxon>Lepidoptera</taxon>
        <taxon>Glossata</taxon>
        <taxon>Ditrysia</taxon>
        <taxon>Papilionoidea</taxon>
        <taxon>Papilionidae</taxon>
        <taxon>Papilioninae</taxon>
        <taxon>Papilio</taxon>
    </lineage>
</organism>
<dbReference type="Proteomes" id="UP000053240">
    <property type="component" value="Unassembled WGS sequence"/>
</dbReference>
<evidence type="ECO:0000313" key="3">
    <source>
        <dbReference type="Proteomes" id="UP000053240"/>
    </source>
</evidence>
<keyword evidence="3" id="KW-1185">Reference proteome</keyword>
<feature type="signal peptide" evidence="1">
    <location>
        <begin position="1"/>
        <end position="19"/>
    </location>
</feature>
<feature type="chain" id="PRO_5005873977" evidence="1">
    <location>
        <begin position="20"/>
        <end position="199"/>
    </location>
</feature>
<evidence type="ECO:0000256" key="1">
    <source>
        <dbReference type="SAM" id="SignalP"/>
    </source>
</evidence>